<evidence type="ECO:0000256" key="1">
    <source>
        <dbReference type="SAM" id="MobiDB-lite"/>
    </source>
</evidence>
<dbReference type="GO" id="GO:0008817">
    <property type="term" value="F:corrinoid adenosyltransferase activity"/>
    <property type="evidence" value="ECO:0007669"/>
    <property type="project" value="UniProtKB-EC"/>
</dbReference>
<dbReference type="PANTHER" id="PTHR46638:SF1">
    <property type="entry name" value="CORRINOID ADENOSYLTRANSFERASE"/>
    <property type="match status" value="1"/>
</dbReference>
<dbReference type="RefSeq" id="WP_281143977.1">
    <property type="nucleotide sequence ID" value="NZ_CP123967.1"/>
</dbReference>
<dbReference type="PANTHER" id="PTHR46638">
    <property type="entry name" value="CORRINOID ADENOSYLTRANSFERASE"/>
    <property type="match status" value="1"/>
</dbReference>
<protein>
    <submittedName>
        <fullName evidence="2">Cob(I)yrinic acid a,c-diamide adenosyltransferase</fullName>
        <ecNumber evidence="2">2.5.1.17</ecNumber>
    </submittedName>
</protein>
<dbReference type="EC" id="2.5.1.17" evidence="2"/>
<evidence type="ECO:0000313" key="2">
    <source>
        <dbReference type="EMBL" id="WGT46164.1"/>
    </source>
</evidence>
<organism evidence="2 3">
    <name type="scientific">Tessaracoccus lacteus</name>
    <dbReference type="NCBI Taxonomy" id="3041766"/>
    <lineage>
        <taxon>Bacteria</taxon>
        <taxon>Bacillati</taxon>
        <taxon>Actinomycetota</taxon>
        <taxon>Actinomycetes</taxon>
        <taxon>Propionibacteriales</taxon>
        <taxon>Propionibacteriaceae</taxon>
        <taxon>Tessaracoccus</taxon>
    </lineage>
</organism>
<proteinExistence type="predicted"/>
<dbReference type="InterPro" id="IPR027417">
    <property type="entry name" value="P-loop_NTPase"/>
</dbReference>
<sequence>MTRGATPVAPDDGLTTAERRRRPVVLVNTGDGKGKTSAAMGVALRGWAQGWDVGVYQFVKSASWRTGERDALTRLGELSGAVTWEQMGTGWSWTRRGEGQQLEAREAAVEGWEHIRAGLAEQRHRLWILDEFTYPMDWGWIDAGEVAEALRARPGTQHVVLTGRRCPQAIVDVADLVTEMRKIRHPFDNGQRGQAGIEW</sequence>
<evidence type="ECO:0000313" key="3">
    <source>
        <dbReference type="Proteomes" id="UP001244136"/>
    </source>
</evidence>
<dbReference type="NCBIfam" id="TIGR00708">
    <property type="entry name" value="cobA"/>
    <property type="match status" value="1"/>
</dbReference>
<gene>
    <name evidence="2" type="primary">cobO</name>
    <name evidence="2" type="ORF">QH948_08290</name>
</gene>
<dbReference type="Gene3D" id="3.40.50.300">
    <property type="entry name" value="P-loop containing nucleotide triphosphate hydrolases"/>
    <property type="match status" value="1"/>
</dbReference>
<keyword evidence="2" id="KW-0808">Transferase</keyword>
<dbReference type="NCBIfam" id="NF004637">
    <property type="entry name" value="PRK05986.1"/>
    <property type="match status" value="1"/>
</dbReference>
<dbReference type="InterPro" id="IPR003724">
    <property type="entry name" value="CblAdoTrfase_CobA"/>
</dbReference>
<keyword evidence="3" id="KW-1185">Reference proteome</keyword>
<dbReference type="PIRSF" id="PIRSF015617">
    <property type="entry name" value="Adensltrnsf_CobA"/>
    <property type="match status" value="1"/>
</dbReference>
<dbReference type="Proteomes" id="UP001244136">
    <property type="component" value="Chromosome"/>
</dbReference>
<name>A0ABY8PUP9_9ACTN</name>
<dbReference type="SUPFAM" id="SSF52540">
    <property type="entry name" value="P-loop containing nucleoside triphosphate hydrolases"/>
    <property type="match status" value="1"/>
</dbReference>
<accession>A0ABY8PUP9</accession>
<dbReference type="Pfam" id="PF02572">
    <property type="entry name" value="CobA_CobO_BtuR"/>
    <property type="match status" value="1"/>
</dbReference>
<reference evidence="2 3" key="1">
    <citation type="journal article" date="2008" name="Int. J. Syst. Evol. Microbiol.">
        <title>Tessaracoccus flavescens sp. nov., isolated from marine sediment.</title>
        <authorList>
            <person name="Lee D.W."/>
            <person name="Lee S.D."/>
        </authorList>
    </citation>
    <scope>NUCLEOTIDE SEQUENCE [LARGE SCALE GENOMIC DNA]</scope>
    <source>
        <strain evidence="2 3">T21</strain>
    </source>
</reference>
<feature type="region of interest" description="Disordered" evidence="1">
    <location>
        <begin position="1"/>
        <end position="22"/>
    </location>
</feature>
<dbReference type="CDD" id="cd00561">
    <property type="entry name" value="CobA_ACA"/>
    <property type="match status" value="1"/>
</dbReference>
<dbReference type="EMBL" id="CP123967">
    <property type="protein sequence ID" value="WGT46164.1"/>
    <property type="molecule type" value="Genomic_DNA"/>
</dbReference>